<dbReference type="AlphaFoldDB" id="A0A501W4Q5"/>
<evidence type="ECO:0000313" key="3">
    <source>
        <dbReference type="Proteomes" id="UP000316727"/>
    </source>
</evidence>
<keyword evidence="1" id="KW-0812">Transmembrane</keyword>
<reference evidence="2 3" key="1">
    <citation type="submission" date="2019-06" db="EMBL/GenBank/DDBJ databases">
        <title>A novel bacterium of genus Pontibacter, isolated from marine sediment.</title>
        <authorList>
            <person name="Huang H."/>
            <person name="Mo K."/>
            <person name="Hu Y."/>
        </authorList>
    </citation>
    <scope>NUCLEOTIDE SEQUENCE [LARGE SCALE GENOMIC DNA]</scope>
    <source>
        <strain evidence="2 3">HB172049</strain>
    </source>
</reference>
<feature type="transmembrane region" description="Helical" evidence="1">
    <location>
        <begin position="115"/>
        <end position="133"/>
    </location>
</feature>
<gene>
    <name evidence="2" type="ORF">FJM65_07875</name>
</gene>
<organism evidence="2 3">
    <name type="scientific">Pontibacter mangrovi</name>
    <dbReference type="NCBI Taxonomy" id="2589816"/>
    <lineage>
        <taxon>Bacteria</taxon>
        <taxon>Pseudomonadati</taxon>
        <taxon>Bacteroidota</taxon>
        <taxon>Cytophagia</taxon>
        <taxon>Cytophagales</taxon>
        <taxon>Hymenobacteraceae</taxon>
        <taxon>Pontibacter</taxon>
    </lineage>
</organism>
<accession>A0A501W4Q5</accession>
<keyword evidence="3" id="KW-1185">Reference proteome</keyword>
<proteinExistence type="predicted"/>
<sequence>MILLLFILYALAHGLTNAVCYSRRGAHALTMNEHWLFGIERGLFALALLWADYAFLPRVFEAVAGVLAFSWFHNGAYYLMRDKIARGGRRWQDSWRYQSDTDTSRYSFDYKERTLLLLAGLVLLAGCYAVYLTQ</sequence>
<dbReference type="EMBL" id="VFRQ01000003">
    <property type="protein sequence ID" value="TPE44923.1"/>
    <property type="molecule type" value="Genomic_DNA"/>
</dbReference>
<protein>
    <submittedName>
        <fullName evidence="2">Uncharacterized protein</fullName>
    </submittedName>
</protein>
<keyword evidence="1" id="KW-0472">Membrane</keyword>
<keyword evidence="1" id="KW-1133">Transmembrane helix</keyword>
<dbReference type="RefSeq" id="WP_140620948.1">
    <property type="nucleotide sequence ID" value="NZ_VFRQ01000003.1"/>
</dbReference>
<comment type="caution">
    <text evidence="2">The sequence shown here is derived from an EMBL/GenBank/DDBJ whole genome shotgun (WGS) entry which is preliminary data.</text>
</comment>
<evidence type="ECO:0000256" key="1">
    <source>
        <dbReference type="SAM" id="Phobius"/>
    </source>
</evidence>
<evidence type="ECO:0000313" key="2">
    <source>
        <dbReference type="EMBL" id="TPE44923.1"/>
    </source>
</evidence>
<feature type="transmembrane region" description="Helical" evidence="1">
    <location>
        <begin position="59"/>
        <end position="80"/>
    </location>
</feature>
<dbReference type="Proteomes" id="UP000316727">
    <property type="component" value="Unassembled WGS sequence"/>
</dbReference>
<name>A0A501W4Q5_9BACT</name>